<proteinExistence type="predicted"/>
<comment type="caution">
    <text evidence="1">The sequence shown here is derived from an EMBL/GenBank/DDBJ whole genome shotgun (WGS) entry which is preliminary data.</text>
</comment>
<dbReference type="GeneID" id="25790904"/>
<dbReference type="InParanoid" id="G9MHU0"/>
<gene>
    <name evidence="1" type="ORF">TRIVIDRAFT_215241</name>
</gene>
<organism evidence="1 2">
    <name type="scientific">Hypocrea virens (strain Gv29-8 / FGSC 10586)</name>
    <name type="common">Gliocladium virens</name>
    <name type="synonym">Trichoderma virens</name>
    <dbReference type="NCBI Taxonomy" id="413071"/>
    <lineage>
        <taxon>Eukaryota</taxon>
        <taxon>Fungi</taxon>
        <taxon>Dikarya</taxon>
        <taxon>Ascomycota</taxon>
        <taxon>Pezizomycotina</taxon>
        <taxon>Sordariomycetes</taxon>
        <taxon>Hypocreomycetidae</taxon>
        <taxon>Hypocreales</taxon>
        <taxon>Hypocreaceae</taxon>
        <taxon>Trichoderma</taxon>
    </lineage>
</organism>
<protein>
    <submittedName>
        <fullName evidence="1">Uncharacterized protein</fullName>
    </submittedName>
</protein>
<dbReference type="Proteomes" id="UP000007115">
    <property type="component" value="Unassembled WGS sequence"/>
</dbReference>
<reference evidence="1 2" key="1">
    <citation type="journal article" date="2011" name="Genome Biol.">
        <title>Comparative genome sequence analysis underscores mycoparasitism as the ancestral life style of Trichoderma.</title>
        <authorList>
            <person name="Kubicek C.P."/>
            <person name="Herrera-Estrella A."/>
            <person name="Seidl-Seiboth V."/>
            <person name="Martinez D.A."/>
            <person name="Druzhinina I.S."/>
            <person name="Thon M."/>
            <person name="Zeilinger S."/>
            <person name="Casas-Flores S."/>
            <person name="Horwitz B.A."/>
            <person name="Mukherjee P.K."/>
            <person name="Mukherjee M."/>
            <person name="Kredics L."/>
            <person name="Alcaraz L.D."/>
            <person name="Aerts A."/>
            <person name="Antal Z."/>
            <person name="Atanasova L."/>
            <person name="Cervantes-Badillo M.G."/>
            <person name="Challacombe J."/>
            <person name="Chertkov O."/>
            <person name="McCluskey K."/>
            <person name="Coulpier F."/>
            <person name="Deshpande N."/>
            <person name="von Doehren H."/>
            <person name="Ebbole D.J."/>
            <person name="Esquivel-Naranjo E.U."/>
            <person name="Fekete E."/>
            <person name="Flipphi M."/>
            <person name="Glaser F."/>
            <person name="Gomez-Rodriguez E.Y."/>
            <person name="Gruber S."/>
            <person name="Han C."/>
            <person name="Henrissat B."/>
            <person name="Hermosa R."/>
            <person name="Hernandez-Onate M."/>
            <person name="Karaffa L."/>
            <person name="Kosti I."/>
            <person name="Le Crom S."/>
            <person name="Lindquist E."/>
            <person name="Lucas S."/>
            <person name="Luebeck M."/>
            <person name="Luebeck P.S."/>
            <person name="Margeot A."/>
            <person name="Metz B."/>
            <person name="Misra M."/>
            <person name="Nevalainen H."/>
            <person name="Omann M."/>
            <person name="Packer N."/>
            <person name="Perrone G."/>
            <person name="Uresti-Rivera E.E."/>
            <person name="Salamov A."/>
            <person name="Schmoll M."/>
            <person name="Seiboth B."/>
            <person name="Shapiro H."/>
            <person name="Sukno S."/>
            <person name="Tamayo-Ramos J.A."/>
            <person name="Tisch D."/>
            <person name="Wiest A."/>
            <person name="Wilkinson H.H."/>
            <person name="Zhang M."/>
            <person name="Coutinho P.M."/>
            <person name="Kenerley C.M."/>
            <person name="Monte E."/>
            <person name="Baker S.E."/>
            <person name="Grigoriev I.V."/>
        </authorList>
    </citation>
    <scope>NUCLEOTIDE SEQUENCE [LARGE SCALE GENOMIC DNA]</scope>
    <source>
        <strain evidence="2">Gv29-8 / FGSC 10586</strain>
    </source>
</reference>
<evidence type="ECO:0000313" key="1">
    <source>
        <dbReference type="EMBL" id="EHK26277.1"/>
    </source>
</evidence>
<dbReference type="AlphaFoldDB" id="G9MHU0"/>
<accession>G9MHU0</accession>
<keyword evidence="2" id="KW-1185">Reference proteome</keyword>
<dbReference type="EMBL" id="ABDF02000002">
    <property type="protein sequence ID" value="EHK26277.1"/>
    <property type="molecule type" value="Genomic_DNA"/>
</dbReference>
<sequence>MAHDELVLIVATELGQGNGMRHHGPVHSSSVWGKLGEERRAMVAVVSFRRVAWFGLQHHRLV</sequence>
<evidence type="ECO:0000313" key="2">
    <source>
        <dbReference type="Proteomes" id="UP000007115"/>
    </source>
</evidence>
<dbReference type="VEuPathDB" id="FungiDB:TRIVIDRAFT_215241"/>
<dbReference type="HOGENOM" id="CLU_2904480_0_0_1"/>
<name>G9MHU0_HYPVG</name>
<dbReference type="RefSeq" id="XP_013960489.1">
    <property type="nucleotide sequence ID" value="XM_014105014.1"/>
</dbReference>